<keyword evidence="1" id="KW-1133">Transmembrane helix</keyword>
<protein>
    <submittedName>
        <fullName evidence="2">DUF983 domain-containing protein</fullName>
    </submittedName>
</protein>
<organism evidence="2 3">
    <name type="scientific">Candidatus Defluviibacterium haderslevense</name>
    <dbReference type="NCBI Taxonomy" id="2981993"/>
    <lineage>
        <taxon>Bacteria</taxon>
        <taxon>Pseudomonadati</taxon>
        <taxon>Bacteroidota</taxon>
        <taxon>Saprospiria</taxon>
        <taxon>Saprospirales</taxon>
        <taxon>Saprospiraceae</taxon>
        <taxon>Candidatus Defluviibacterium</taxon>
    </lineage>
</organism>
<evidence type="ECO:0000313" key="2">
    <source>
        <dbReference type="EMBL" id="MBK9719546.1"/>
    </source>
</evidence>
<dbReference type="AlphaFoldDB" id="A0A9D7XGA6"/>
<dbReference type="InterPro" id="IPR009325">
    <property type="entry name" value="DUF983"/>
</dbReference>
<reference evidence="2 3" key="1">
    <citation type="submission" date="2020-10" db="EMBL/GenBank/DDBJ databases">
        <title>Connecting structure to function with the recovery of over 1000 high-quality activated sludge metagenome-assembled genomes encoding full-length rRNA genes using long-read sequencing.</title>
        <authorList>
            <person name="Singleton C.M."/>
            <person name="Petriglieri F."/>
            <person name="Kristensen J.M."/>
            <person name="Kirkegaard R.H."/>
            <person name="Michaelsen T.Y."/>
            <person name="Andersen M.H."/>
            <person name="Karst S.M."/>
            <person name="Dueholm M.S."/>
            <person name="Nielsen P.H."/>
            <person name="Albertsen M."/>
        </authorList>
    </citation>
    <scope>NUCLEOTIDE SEQUENCE [LARGE SCALE GENOMIC DNA]</scope>
    <source>
        <strain evidence="2">Ribe_18-Q3-R11-54_BAT3C.373</strain>
    </source>
</reference>
<proteinExistence type="predicted"/>
<sequence>MFDKLKAIGKLKCPACYEGYLFASKSKFVKWNFDMNKKCPSCGEDLEREPGFYYGAMFISYIISGLFSLIFVGTAILGFHVEWEWAIVLLGLVLIFSFSYLFKLSRTVWIHLMVGKKK</sequence>
<keyword evidence="1" id="KW-0472">Membrane</keyword>
<dbReference type="Proteomes" id="UP000808349">
    <property type="component" value="Unassembled WGS sequence"/>
</dbReference>
<feature type="transmembrane region" description="Helical" evidence="1">
    <location>
        <begin position="58"/>
        <end position="79"/>
    </location>
</feature>
<name>A0A9D7XGA6_9BACT</name>
<keyword evidence="1" id="KW-0812">Transmembrane</keyword>
<dbReference type="Pfam" id="PF06170">
    <property type="entry name" value="DUF983"/>
    <property type="match status" value="1"/>
</dbReference>
<accession>A0A9D7XGA6</accession>
<gene>
    <name evidence="2" type="ORF">IPO85_18920</name>
</gene>
<evidence type="ECO:0000313" key="3">
    <source>
        <dbReference type="Proteomes" id="UP000808349"/>
    </source>
</evidence>
<comment type="caution">
    <text evidence="2">The sequence shown here is derived from an EMBL/GenBank/DDBJ whole genome shotgun (WGS) entry which is preliminary data.</text>
</comment>
<feature type="transmembrane region" description="Helical" evidence="1">
    <location>
        <begin position="85"/>
        <end position="102"/>
    </location>
</feature>
<evidence type="ECO:0000256" key="1">
    <source>
        <dbReference type="SAM" id="Phobius"/>
    </source>
</evidence>
<dbReference type="EMBL" id="JADKFW010000021">
    <property type="protein sequence ID" value="MBK9719546.1"/>
    <property type="molecule type" value="Genomic_DNA"/>
</dbReference>